<dbReference type="InterPro" id="IPR007197">
    <property type="entry name" value="rSAM"/>
</dbReference>
<keyword evidence="4" id="KW-0479">Metal-binding</keyword>
<comment type="similarity">
    <text evidence="7">Belongs to the radical SAM superfamily. Anaerobic sulfatase-maturating enzyme family.</text>
</comment>
<evidence type="ECO:0000256" key="6">
    <source>
        <dbReference type="ARBA" id="ARBA00023014"/>
    </source>
</evidence>
<dbReference type="SUPFAM" id="SSF102114">
    <property type="entry name" value="Radical SAM enzymes"/>
    <property type="match status" value="1"/>
</dbReference>
<evidence type="ECO:0000256" key="5">
    <source>
        <dbReference type="ARBA" id="ARBA00023004"/>
    </source>
</evidence>
<comment type="cofactor">
    <cofactor evidence="1">
        <name>[4Fe-4S] cluster</name>
        <dbReference type="ChEBI" id="CHEBI:49883"/>
    </cofactor>
</comment>
<dbReference type="PANTHER" id="PTHR43273">
    <property type="entry name" value="ANAEROBIC SULFATASE-MATURATING ENZYME HOMOLOG ASLB-RELATED"/>
    <property type="match status" value="1"/>
</dbReference>
<dbReference type="PROSITE" id="PS51918">
    <property type="entry name" value="RADICAL_SAM"/>
    <property type="match status" value="1"/>
</dbReference>
<keyword evidence="2" id="KW-0004">4Fe-4S</keyword>
<dbReference type="RefSeq" id="WP_209878493.1">
    <property type="nucleotide sequence ID" value="NZ_JAGGLV010000027.1"/>
</dbReference>
<dbReference type="SFLD" id="SFLDG01384">
    <property type="entry name" value="thioether_bond_formation_requi"/>
    <property type="match status" value="1"/>
</dbReference>
<proteinExistence type="inferred from homology"/>
<dbReference type="InterPro" id="IPR013785">
    <property type="entry name" value="Aldolase_TIM"/>
</dbReference>
<protein>
    <recommendedName>
        <fullName evidence="8">Radical SAM core domain-containing protein</fullName>
    </recommendedName>
</protein>
<reference evidence="9 10" key="1">
    <citation type="submission" date="2021-03" db="EMBL/GenBank/DDBJ databases">
        <title>Genomic Encyclopedia of Type Strains, Phase IV (KMG-IV): sequencing the most valuable type-strain genomes for metagenomic binning, comparative biology and taxonomic classification.</title>
        <authorList>
            <person name="Goeker M."/>
        </authorList>
    </citation>
    <scope>NUCLEOTIDE SEQUENCE [LARGE SCALE GENOMIC DNA]</scope>
    <source>
        <strain evidence="9 10">DSM 101953</strain>
    </source>
</reference>
<dbReference type="EMBL" id="JAGGLV010000027">
    <property type="protein sequence ID" value="MBP2115447.1"/>
    <property type="molecule type" value="Genomic_DNA"/>
</dbReference>
<dbReference type="InterPro" id="IPR000385">
    <property type="entry name" value="MoaA_NifB_PqqE_Fe-S-bd_CS"/>
</dbReference>
<evidence type="ECO:0000256" key="1">
    <source>
        <dbReference type="ARBA" id="ARBA00001966"/>
    </source>
</evidence>
<evidence type="ECO:0000256" key="7">
    <source>
        <dbReference type="ARBA" id="ARBA00023601"/>
    </source>
</evidence>
<sequence length="359" mass="40499">MLSKLTLIVTHNCNLNCNYCYAMGGDYGLPVGQMSKEEAIKIVEHFWNAFNGIKEIFFFGGEPLLAIDTIESLCIHLKNKVKERKIKELPLFTLISNGTRVNQRFALIAKKYCFDITISIDGPKEIHNTNRKLKSGNGSFDKAIKGISILKKHNIPFSIECTYTKEHIENSHTPLSIYKYLQSFGPNKIIITEQLDAKSEYVNNSSKEDYKNNLYNSAIELFKHAIDECKSCGTLNHAGLHKSYDSLLNKPKGISQRFCGAGINNFAVNPTGETYPCHMFNNQVSFSLGTFQNVDGPVEIIPKKEDYEACSTCPVKSLCRSCPARMYFYHDSEKIAPIESECKIIMSYSCLAMNSIQNK</sequence>
<organism evidence="9 10">
    <name type="scientific">Paenibacillus silagei</name>
    <dbReference type="NCBI Taxonomy" id="1670801"/>
    <lineage>
        <taxon>Bacteria</taxon>
        <taxon>Bacillati</taxon>
        <taxon>Bacillota</taxon>
        <taxon>Bacilli</taxon>
        <taxon>Bacillales</taxon>
        <taxon>Paenibacillaceae</taxon>
        <taxon>Paenibacillus</taxon>
    </lineage>
</organism>
<dbReference type="CDD" id="cd01335">
    <property type="entry name" value="Radical_SAM"/>
    <property type="match status" value="1"/>
</dbReference>
<dbReference type="Gene3D" id="3.20.20.70">
    <property type="entry name" value="Aldolase class I"/>
    <property type="match status" value="1"/>
</dbReference>
<evidence type="ECO:0000256" key="2">
    <source>
        <dbReference type="ARBA" id="ARBA00022485"/>
    </source>
</evidence>
<evidence type="ECO:0000256" key="4">
    <source>
        <dbReference type="ARBA" id="ARBA00022723"/>
    </source>
</evidence>
<comment type="caution">
    <text evidence="9">The sequence shown here is derived from an EMBL/GenBank/DDBJ whole genome shotgun (WGS) entry which is preliminary data.</text>
</comment>
<dbReference type="SFLD" id="SFLDG01386">
    <property type="entry name" value="main_SPASM_domain-containing"/>
    <property type="match status" value="1"/>
</dbReference>
<accession>A0ABS4NZF1</accession>
<dbReference type="InterPro" id="IPR058240">
    <property type="entry name" value="rSAM_sf"/>
</dbReference>
<dbReference type="SFLD" id="SFLDG01067">
    <property type="entry name" value="SPASM/twitch_domain_containing"/>
    <property type="match status" value="1"/>
</dbReference>
<keyword evidence="10" id="KW-1185">Reference proteome</keyword>
<keyword evidence="5" id="KW-0408">Iron</keyword>
<evidence type="ECO:0000256" key="3">
    <source>
        <dbReference type="ARBA" id="ARBA00022691"/>
    </source>
</evidence>
<feature type="domain" description="Radical SAM core" evidence="8">
    <location>
        <begin position="1"/>
        <end position="228"/>
    </location>
</feature>
<dbReference type="InterPro" id="IPR023867">
    <property type="entry name" value="Sulphatase_maturase_rSAM"/>
</dbReference>
<evidence type="ECO:0000259" key="8">
    <source>
        <dbReference type="PROSITE" id="PS51918"/>
    </source>
</evidence>
<evidence type="ECO:0000313" key="10">
    <source>
        <dbReference type="Proteomes" id="UP000773462"/>
    </source>
</evidence>
<dbReference type="Pfam" id="PF04055">
    <property type="entry name" value="Radical_SAM"/>
    <property type="match status" value="1"/>
</dbReference>
<dbReference type="Proteomes" id="UP000773462">
    <property type="component" value="Unassembled WGS sequence"/>
</dbReference>
<dbReference type="PROSITE" id="PS01305">
    <property type="entry name" value="MOAA_NIFB_PQQE"/>
    <property type="match status" value="1"/>
</dbReference>
<gene>
    <name evidence="9" type="ORF">J2Z70_005634</name>
</gene>
<dbReference type="PANTHER" id="PTHR43273:SF3">
    <property type="entry name" value="ANAEROBIC SULFATASE-MATURATING ENZYME HOMOLOG ASLB-RELATED"/>
    <property type="match status" value="1"/>
</dbReference>
<keyword evidence="6" id="KW-0411">Iron-sulfur</keyword>
<evidence type="ECO:0000313" key="9">
    <source>
        <dbReference type="EMBL" id="MBP2115447.1"/>
    </source>
</evidence>
<dbReference type="SFLD" id="SFLDS00029">
    <property type="entry name" value="Radical_SAM"/>
    <property type="match status" value="1"/>
</dbReference>
<name>A0ABS4NZF1_9BACL</name>
<dbReference type="InterPro" id="IPR023885">
    <property type="entry name" value="4Fe4S-binding_SPASM_dom"/>
</dbReference>
<dbReference type="NCBIfam" id="TIGR04085">
    <property type="entry name" value="rSAM_more_4Fe4S"/>
    <property type="match status" value="1"/>
</dbReference>
<keyword evidence="3" id="KW-0949">S-adenosyl-L-methionine</keyword>